<keyword evidence="3" id="KW-1185">Reference proteome</keyword>
<sequence>MEHFSDYTEDLRHVLQAGCDDNVWRSFHKGMEEKLWRVDALLLASAIMVGVIVGIDAYSQRYRHHPFTRFIYLGATTLFLPIISSVVSSINTGFDYSMIIPDIWDQKAPSLMAVCNPDKHSVLVQFFAFGRNPCLVSRYMRQLQPMAVPPLPLLVMGEESRHIEKHPRGYVLMYDDDNSGSRTMSSSSLHKPGINGLVTVDRVWQQPDGNNGTMLLPA</sequence>
<accession>A0A811QHG6</accession>
<comment type="caution">
    <text evidence="2">The sequence shown here is derived from an EMBL/GenBank/DDBJ whole genome shotgun (WGS) entry which is preliminary data.</text>
</comment>
<protein>
    <submittedName>
        <fullName evidence="2">Uncharacterized protein</fullName>
    </submittedName>
</protein>
<keyword evidence="1" id="KW-1133">Transmembrane helix</keyword>
<dbReference type="Proteomes" id="UP000604825">
    <property type="component" value="Unassembled WGS sequence"/>
</dbReference>
<organism evidence="2 3">
    <name type="scientific">Miscanthus lutarioriparius</name>
    <dbReference type="NCBI Taxonomy" id="422564"/>
    <lineage>
        <taxon>Eukaryota</taxon>
        <taxon>Viridiplantae</taxon>
        <taxon>Streptophyta</taxon>
        <taxon>Embryophyta</taxon>
        <taxon>Tracheophyta</taxon>
        <taxon>Spermatophyta</taxon>
        <taxon>Magnoliopsida</taxon>
        <taxon>Liliopsida</taxon>
        <taxon>Poales</taxon>
        <taxon>Poaceae</taxon>
        <taxon>PACMAD clade</taxon>
        <taxon>Panicoideae</taxon>
        <taxon>Andropogonodae</taxon>
        <taxon>Andropogoneae</taxon>
        <taxon>Saccharinae</taxon>
        <taxon>Miscanthus</taxon>
    </lineage>
</organism>
<dbReference type="EMBL" id="CAJGYO010000010">
    <property type="protein sequence ID" value="CAD6255607.1"/>
    <property type="molecule type" value="Genomic_DNA"/>
</dbReference>
<keyword evidence="1" id="KW-0472">Membrane</keyword>
<dbReference type="AlphaFoldDB" id="A0A811QHG6"/>
<evidence type="ECO:0000313" key="2">
    <source>
        <dbReference type="EMBL" id="CAD6255607.1"/>
    </source>
</evidence>
<gene>
    <name evidence="2" type="ORF">NCGR_LOCUS39148</name>
</gene>
<evidence type="ECO:0000256" key="1">
    <source>
        <dbReference type="SAM" id="Phobius"/>
    </source>
</evidence>
<name>A0A811QHG6_9POAL</name>
<feature type="transmembrane region" description="Helical" evidence="1">
    <location>
        <begin position="40"/>
        <end position="58"/>
    </location>
</feature>
<proteinExistence type="predicted"/>
<reference evidence="2" key="1">
    <citation type="submission" date="2020-10" db="EMBL/GenBank/DDBJ databases">
        <authorList>
            <person name="Han B."/>
            <person name="Lu T."/>
            <person name="Zhao Q."/>
            <person name="Huang X."/>
            <person name="Zhao Y."/>
        </authorList>
    </citation>
    <scope>NUCLEOTIDE SEQUENCE</scope>
</reference>
<evidence type="ECO:0000313" key="3">
    <source>
        <dbReference type="Proteomes" id="UP000604825"/>
    </source>
</evidence>
<dbReference type="OrthoDB" id="681861at2759"/>
<feature type="transmembrane region" description="Helical" evidence="1">
    <location>
        <begin position="70"/>
        <end position="90"/>
    </location>
</feature>
<keyword evidence="1" id="KW-0812">Transmembrane</keyword>